<proteinExistence type="inferred from homology"/>
<gene>
    <name evidence="6" type="ORF">EV698_1479</name>
</gene>
<keyword evidence="4" id="KW-0464">Manganese</keyword>
<dbReference type="RefSeq" id="WP_130503447.1">
    <property type="nucleotide sequence ID" value="NZ_SHLI01000001.1"/>
</dbReference>
<dbReference type="Pfam" id="PF00491">
    <property type="entry name" value="Arginase"/>
    <property type="match status" value="1"/>
</dbReference>
<feature type="binding site" evidence="4">
    <location>
        <position position="130"/>
    </location>
    <ligand>
        <name>Mn(2+)</name>
        <dbReference type="ChEBI" id="CHEBI:29035"/>
        <label>1</label>
    </ligand>
</feature>
<feature type="binding site" evidence="4">
    <location>
        <position position="245"/>
    </location>
    <ligand>
        <name>Mn(2+)</name>
        <dbReference type="ChEBI" id="CHEBI:29035"/>
        <label>1</label>
    </ligand>
</feature>
<sequence length="321" mass="33585">MSEKTASFGRFLHSGGFPGSFLGAPRVVPTPEALAEHPGAAAVLGVPFDGMCISRSGANHGPKAIREASEQSSSFNASRGIDLLEHFPVIDCGDAAVVPGGPERTFAEVETIMDNFHAQQMRPVTLGGDHSVAIPCLRAFARHHRKPGLILVDSHYDTAEELGGEPLSHCCPITRAVDAGFDPANIVIVGINGWMNPSNEVEYARKHGMTVIHQEEVITQGIEETARRTRELVEAGTDGVYMSFDIDAIDAAFAPGTGVPAPGGLTSREAIKLVRLLGAAGGGLGGFDLVEVSPPYDTAGITSRLASTLILETLGSIAVAG</sequence>
<dbReference type="EMBL" id="SHLI01000001">
    <property type="protein sequence ID" value="RZU99198.1"/>
    <property type="molecule type" value="Genomic_DNA"/>
</dbReference>
<keyword evidence="7" id="KW-1185">Reference proteome</keyword>
<dbReference type="PRINTS" id="PR00116">
    <property type="entry name" value="ARGINASE"/>
</dbReference>
<dbReference type="PROSITE" id="PS01053">
    <property type="entry name" value="ARGINASE_1"/>
    <property type="match status" value="1"/>
</dbReference>
<comment type="cofactor">
    <cofactor evidence="4">
        <name>Mn(2+)</name>
        <dbReference type="ChEBI" id="CHEBI:29035"/>
    </cofactor>
    <text evidence="4">Binds 2 manganese ions per subunit.</text>
</comment>
<evidence type="ECO:0000256" key="5">
    <source>
        <dbReference type="RuleBase" id="RU003684"/>
    </source>
</evidence>
<feature type="binding site" evidence="4">
    <location>
        <position position="153"/>
    </location>
    <ligand>
        <name>Mn(2+)</name>
        <dbReference type="ChEBI" id="CHEBI:29035"/>
        <label>1</label>
    </ligand>
</feature>
<dbReference type="InterPro" id="IPR005925">
    <property type="entry name" value="Agmatinase-rel"/>
</dbReference>
<dbReference type="AlphaFoldDB" id="A0A4Q8D1I6"/>
<feature type="binding site" evidence="4">
    <location>
        <position position="155"/>
    </location>
    <ligand>
        <name>Mn(2+)</name>
        <dbReference type="ChEBI" id="CHEBI:29035"/>
        <label>1</label>
    </ligand>
</feature>
<evidence type="ECO:0000256" key="4">
    <source>
        <dbReference type="PIRSR" id="PIRSR036979-1"/>
    </source>
</evidence>
<reference evidence="6 7" key="1">
    <citation type="submission" date="2019-02" db="EMBL/GenBank/DDBJ databases">
        <title>Genomic Encyclopedia of Type Strains, Phase IV (KMG-IV): sequencing the most valuable type-strain genomes for metagenomic binning, comparative biology and taxonomic classification.</title>
        <authorList>
            <person name="Goeker M."/>
        </authorList>
    </citation>
    <scope>NUCLEOTIDE SEQUENCE [LARGE SCALE GENOMIC DNA]</scope>
    <source>
        <strain evidence="6 7">DSM 21056</strain>
    </source>
</reference>
<keyword evidence="3 5" id="KW-0378">Hydrolase</keyword>
<dbReference type="PANTHER" id="PTHR11358">
    <property type="entry name" value="ARGINASE/AGMATINASE"/>
    <property type="match status" value="1"/>
</dbReference>
<organism evidence="6 7">
    <name type="scientific">Spiribacter vilamensis</name>
    <dbReference type="NCBI Taxonomy" id="531306"/>
    <lineage>
        <taxon>Bacteria</taxon>
        <taxon>Pseudomonadati</taxon>
        <taxon>Pseudomonadota</taxon>
        <taxon>Gammaproteobacteria</taxon>
        <taxon>Chromatiales</taxon>
        <taxon>Ectothiorhodospiraceae</taxon>
        <taxon>Spiribacter</taxon>
    </lineage>
</organism>
<dbReference type="SUPFAM" id="SSF52768">
    <property type="entry name" value="Arginase/deacetylase"/>
    <property type="match status" value="1"/>
</dbReference>
<dbReference type="GO" id="GO:0008783">
    <property type="term" value="F:agmatinase activity"/>
    <property type="evidence" value="ECO:0007669"/>
    <property type="project" value="TreeGrafter"/>
</dbReference>
<feature type="binding site" evidence="4">
    <location>
        <position position="247"/>
    </location>
    <ligand>
        <name>Mn(2+)</name>
        <dbReference type="ChEBI" id="CHEBI:29035"/>
        <label>1</label>
    </ligand>
</feature>
<evidence type="ECO:0000256" key="2">
    <source>
        <dbReference type="ARBA" id="ARBA00022723"/>
    </source>
</evidence>
<dbReference type="GO" id="GO:0033389">
    <property type="term" value="P:putrescine biosynthetic process from arginine, via agmatine"/>
    <property type="evidence" value="ECO:0007669"/>
    <property type="project" value="TreeGrafter"/>
</dbReference>
<dbReference type="InterPro" id="IPR023696">
    <property type="entry name" value="Ureohydrolase_dom_sf"/>
</dbReference>
<dbReference type="Proteomes" id="UP000292298">
    <property type="component" value="Unassembled WGS sequence"/>
</dbReference>
<evidence type="ECO:0000256" key="3">
    <source>
        <dbReference type="ARBA" id="ARBA00022801"/>
    </source>
</evidence>
<dbReference type="NCBIfam" id="TIGR01230">
    <property type="entry name" value="agmatinase"/>
    <property type="match status" value="1"/>
</dbReference>
<feature type="binding site" evidence="4">
    <location>
        <position position="157"/>
    </location>
    <ligand>
        <name>Mn(2+)</name>
        <dbReference type="ChEBI" id="CHEBI:29035"/>
        <label>1</label>
    </ligand>
</feature>
<comment type="similarity">
    <text evidence="1">Belongs to the arginase family. Agmatinase subfamily.</text>
</comment>
<dbReference type="Gene3D" id="3.40.800.10">
    <property type="entry name" value="Ureohydrolase domain"/>
    <property type="match status" value="1"/>
</dbReference>
<protein>
    <submittedName>
        <fullName evidence="6">Agmatinase</fullName>
    </submittedName>
</protein>
<dbReference type="PIRSF" id="PIRSF036979">
    <property type="entry name" value="Arginase"/>
    <property type="match status" value="1"/>
</dbReference>
<evidence type="ECO:0000313" key="7">
    <source>
        <dbReference type="Proteomes" id="UP000292298"/>
    </source>
</evidence>
<comment type="caution">
    <text evidence="6">The sequence shown here is derived from an EMBL/GenBank/DDBJ whole genome shotgun (WGS) entry which is preliminary data.</text>
</comment>
<dbReference type="InterPro" id="IPR006035">
    <property type="entry name" value="Ureohydrolase"/>
</dbReference>
<dbReference type="PANTHER" id="PTHR11358:SF26">
    <property type="entry name" value="GUANIDINO ACID HYDROLASE, MITOCHONDRIAL"/>
    <property type="match status" value="1"/>
</dbReference>
<dbReference type="CDD" id="cd09990">
    <property type="entry name" value="Agmatinase-like"/>
    <property type="match status" value="1"/>
</dbReference>
<keyword evidence="2 4" id="KW-0479">Metal-binding</keyword>
<dbReference type="GO" id="GO:0046872">
    <property type="term" value="F:metal ion binding"/>
    <property type="evidence" value="ECO:0007669"/>
    <property type="project" value="UniProtKB-KW"/>
</dbReference>
<evidence type="ECO:0000313" key="6">
    <source>
        <dbReference type="EMBL" id="RZU99198.1"/>
    </source>
</evidence>
<name>A0A4Q8D1I6_9GAMM</name>
<evidence type="ECO:0000256" key="1">
    <source>
        <dbReference type="ARBA" id="ARBA00009227"/>
    </source>
</evidence>
<dbReference type="InterPro" id="IPR020855">
    <property type="entry name" value="Ureohydrolase_Mn_BS"/>
</dbReference>
<dbReference type="PROSITE" id="PS51409">
    <property type="entry name" value="ARGINASE_2"/>
    <property type="match status" value="1"/>
</dbReference>
<dbReference type="OrthoDB" id="9789727at2"/>
<accession>A0A4Q8D1I6</accession>